<dbReference type="InterPro" id="IPR026968">
    <property type="entry name" value="PcaD/CatD"/>
</dbReference>
<dbReference type="RefSeq" id="WP_149761107.1">
    <property type="nucleotide sequence ID" value="NZ_BSPE01000078.1"/>
</dbReference>
<dbReference type="Pfam" id="PF12697">
    <property type="entry name" value="Abhydrolase_6"/>
    <property type="match status" value="1"/>
</dbReference>
<dbReference type="Proteomes" id="UP000323300">
    <property type="component" value="Unassembled WGS sequence"/>
</dbReference>
<gene>
    <name evidence="2" type="ORF">SAMN04488498_10967</name>
</gene>
<dbReference type="InterPro" id="IPR000073">
    <property type="entry name" value="AB_hydrolase_1"/>
</dbReference>
<evidence type="ECO:0000313" key="3">
    <source>
        <dbReference type="Proteomes" id="UP000323300"/>
    </source>
</evidence>
<feature type="domain" description="AB hydrolase-1" evidence="1">
    <location>
        <begin position="25"/>
        <end position="252"/>
    </location>
</feature>
<dbReference type="AlphaFoldDB" id="A0A1I4B1V0"/>
<dbReference type="PANTHER" id="PTHR43798:SF29">
    <property type="entry name" value="AB HYDROLASE-1 DOMAIN-CONTAINING PROTEIN"/>
    <property type="match status" value="1"/>
</dbReference>
<reference evidence="2 3" key="1">
    <citation type="submission" date="2016-10" db="EMBL/GenBank/DDBJ databases">
        <authorList>
            <person name="Varghese N."/>
            <person name="Submissions S."/>
        </authorList>
    </citation>
    <scope>NUCLEOTIDE SEQUENCE [LARGE SCALE GENOMIC DNA]</scope>
    <source>
        <strain evidence="2 3">DSM 21822</strain>
    </source>
</reference>
<sequence length="273" mass="29285">MAFLRVNGVVLHHEFRGAAGKPMLVFANSLGTDFRIWNDVAARLGGRYRVLLYDKRGHGLSEATPAPYAMSDHVKDLAALLDHHRIEKAAVVGLSVGGLIAQGLAALRPDLVAGLVLCDTAHKIGTEESWNTRIDTVLEKGIASIADGIMKLWFTPAYRSPDNADFVGYLTMLTRSPVQGYVGTCAAIRDADLTESTRALKMPVLCMVGDQDGSTPPDLVRSTAQLIRGSEFRIVAGAGHIPCVEQPEAVASLIDTFLRDAGYVKSSQAAQSV</sequence>
<dbReference type="PANTHER" id="PTHR43798">
    <property type="entry name" value="MONOACYLGLYCEROL LIPASE"/>
    <property type="match status" value="1"/>
</dbReference>
<evidence type="ECO:0000313" key="2">
    <source>
        <dbReference type="EMBL" id="SFK61826.1"/>
    </source>
</evidence>
<organism evidence="2 3">
    <name type="scientific">Neomesorhizobium albiziae</name>
    <dbReference type="NCBI Taxonomy" id="335020"/>
    <lineage>
        <taxon>Bacteria</taxon>
        <taxon>Pseudomonadati</taxon>
        <taxon>Pseudomonadota</taxon>
        <taxon>Alphaproteobacteria</taxon>
        <taxon>Hyphomicrobiales</taxon>
        <taxon>Phyllobacteriaceae</taxon>
        <taxon>Neomesorhizobium</taxon>
    </lineage>
</organism>
<dbReference type="EMBL" id="FOSL01000009">
    <property type="protein sequence ID" value="SFK61826.1"/>
    <property type="molecule type" value="Genomic_DNA"/>
</dbReference>
<name>A0A1I4B1V0_9HYPH</name>
<keyword evidence="3" id="KW-1185">Reference proteome</keyword>
<dbReference type="OrthoDB" id="9793083at2"/>
<dbReference type="InterPro" id="IPR029058">
    <property type="entry name" value="AB_hydrolase_fold"/>
</dbReference>
<dbReference type="PRINTS" id="PR00111">
    <property type="entry name" value="ABHYDROLASE"/>
</dbReference>
<dbReference type="NCBIfam" id="TIGR02427">
    <property type="entry name" value="protocat_pcaD"/>
    <property type="match status" value="1"/>
</dbReference>
<dbReference type="InterPro" id="IPR050266">
    <property type="entry name" value="AB_hydrolase_sf"/>
</dbReference>
<dbReference type="GO" id="GO:0042952">
    <property type="term" value="P:beta-ketoadipate pathway"/>
    <property type="evidence" value="ECO:0007669"/>
    <property type="project" value="InterPro"/>
</dbReference>
<dbReference type="SUPFAM" id="SSF53474">
    <property type="entry name" value="alpha/beta-Hydrolases"/>
    <property type="match status" value="1"/>
</dbReference>
<dbReference type="Gene3D" id="3.40.50.1820">
    <property type="entry name" value="alpha/beta hydrolase"/>
    <property type="match status" value="1"/>
</dbReference>
<evidence type="ECO:0000259" key="1">
    <source>
        <dbReference type="Pfam" id="PF12697"/>
    </source>
</evidence>
<proteinExistence type="predicted"/>
<accession>A0A1I4B1V0</accession>
<dbReference type="GO" id="GO:0047570">
    <property type="term" value="F:3-oxoadipate enol-lactonase activity"/>
    <property type="evidence" value="ECO:0007669"/>
    <property type="project" value="InterPro"/>
</dbReference>
<protein>
    <submittedName>
        <fullName evidence="2">3-oxoadipate enol-lactonase</fullName>
    </submittedName>
</protein>